<organism evidence="1 2">
    <name type="scientific">Oceanobacillus kapialis</name>
    <dbReference type="NCBI Taxonomy" id="481353"/>
    <lineage>
        <taxon>Bacteria</taxon>
        <taxon>Bacillati</taxon>
        <taxon>Bacillota</taxon>
        <taxon>Bacilli</taxon>
        <taxon>Bacillales</taxon>
        <taxon>Bacillaceae</taxon>
        <taxon>Oceanobacillus</taxon>
    </lineage>
</organism>
<protein>
    <recommendedName>
        <fullName evidence="3">YfhD family protein</fullName>
    </recommendedName>
</protein>
<dbReference type="Proteomes" id="UP001597451">
    <property type="component" value="Unassembled WGS sequence"/>
</dbReference>
<name>A0ABW5Q257_9BACI</name>
<proteinExistence type="predicted"/>
<comment type="caution">
    <text evidence="1">The sequence shown here is derived from an EMBL/GenBank/DDBJ whole genome shotgun (WGS) entry which is preliminary data.</text>
</comment>
<sequence>MILDSKSENEEYFHIPAKDRQDFQLEDKEKKEKDNAADKVLESIKKKIEKP</sequence>
<evidence type="ECO:0000313" key="1">
    <source>
        <dbReference type="EMBL" id="MFD2629588.1"/>
    </source>
</evidence>
<dbReference type="EMBL" id="JBHUMX010000036">
    <property type="protein sequence ID" value="MFD2629588.1"/>
    <property type="molecule type" value="Genomic_DNA"/>
</dbReference>
<evidence type="ECO:0008006" key="3">
    <source>
        <dbReference type="Google" id="ProtNLM"/>
    </source>
</evidence>
<evidence type="ECO:0000313" key="2">
    <source>
        <dbReference type="Proteomes" id="UP001597451"/>
    </source>
</evidence>
<keyword evidence="2" id="KW-1185">Reference proteome</keyword>
<reference evidence="2" key="1">
    <citation type="journal article" date="2019" name="Int. J. Syst. Evol. Microbiol.">
        <title>The Global Catalogue of Microorganisms (GCM) 10K type strain sequencing project: providing services to taxonomists for standard genome sequencing and annotation.</title>
        <authorList>
            <consortium name="The Broad Institute Genomics Platform"/>
            <consortium name="The Broad Institute Genome Sequencing Center for Infectious Disease"/>
            <person name="Wu L."/>
            <person name="Ma J."/>
        </authorList>
    </citation>
    <scope>NUCLEOTIDE SEQUENCE [LARGE SCALE GENOMIC DNA]</scope>
    <source>
        <strain evidence="2">TISTR 1858</strain>
    </source>
</reference>
<dbReference type="RefSeq" id="WP_379562379.1">
    <property type="nucleotide sequence ID" value="NZ_JBHUMX010000036.1"/>
</dbReference>
<gene>
    <name evidence="1" type="ORF">ACFSUN_12440</name>
</gene>
<accession>A0ABW5Q257</accession>